<sequence length="309" mass="34761">MELGDRRPSDLLRQMKSLAGSSISDELIKSLWLQRLPQQTQAILSISKDSLYINNIAEMADKIIAVYSSSEDAGLVIKVAKCQFLQTEVDFLGHHISVNGIEPSKERIKVIEDFKLPETVKDLQRYLGVINFYHRFIPNAAENQAVLINYLKGKKSNDKNKIHWTEESVQAFENSKQQLCKATVLVHPSENAHISLMVDASDNGIGAQAETFLSSKTSKIVLMCVRRTDSVRRSLQPPYHGPYKVINQSDKVLTLFIKESDNESSIGEDTPNKPAKMSKKKIRFAPLPLPVSTRATKGGRQVRLPVRYQ</sequence>
<dbReference type="SUPFAM" id="SSF56672">
    <property type="entry name" value="DNA/RNA polymerases"/>
    <property type="match status" value="1"/>
</dbReference>
<dbReference type="InterPro" id="IPR043128">
    <property type="entry name" value="Rev_trsase/Diguanyl_cyclase"/>
</dbReference>
<dbReference type="InterPro" id="IPR043502">
    <property type="entry name" value="DNA/RNA_pol_sf"/>
</dbReference>
<dbReference type="FunFam" id="3.30.70.270:FF:000020">
    <property type="entry name" value="Transposon Tf2-6 polyprotein-like Protein"/>
    <property type="match status" value="1"/>
</dbReference>
<dbReference type="Gene3D" id="3.30.70.270">
    <property type="match status" value="2"/>
</dbReference>
<evidence type="ECO:0000259" key="3">
    <source>
        <dbReference type="Pfam" id="PF17919"/>
    </source>
</evidence>
<feature type="region of interest" description="Disordered" evidence="2">
    <location>
        <begin position="290"/>
        <end position="309"/>
    </location>
</feature>
<keyword evidence="5" id="KW-1185">Reference proteome</keyword>
<evidence type="ECO:0000313" key="5">
    <source>
        <dbReference type="Proteomes" id="UP000886998"/>
    </source>
</evidence>
<dbReference type="AlphaFoldDB" id="A0A8X6YTX5"/>
<dbReference type="InterPro" id="IPR051320">
    <property type="entry name" value="Viral_Replic_Matur_Polypro"/>
</dbReference>
<dbReference type="Pfam" id="PF17919">
    <property type="entry name" value="RT_RNaseH_2"/>
    <property type="match status" value="1"/>
</dbReference>
<proteinExistence type="predicted"/>
<organism evidence="4 5">
    <name type="scientific">Trichonephila inaurata madagascariensis</name>
    <dbReference type="NCBI Taxonomy" id="2747483"/>
    <lineage>
        <taxon>Eukaryota</taxon>
        <taxon>Metazoa</taxon>
        <taxon>Ecdysozoa</taxon>
        <taxon>Arthropoda</taxon>
        <taxon>Chelicerata</taxon>
        <taxon>Arachnida</taxon>
        <taxon>Araneae</taxon>
        <taxon>Araneomorphae</taxon>
        <taxon>Entelegynae</taxon>
        <taxon>Araneoidea</taxon>
        <taxon>Nephilidae</taxon>
        <taxon>Trichonephila</taxon>
        <taxon>Trichonephila inaurata</taxon>
    </lineage>
</organism>
<evidence type="ECO:0000313" key="4">
    <source>
        <dbReference type="EMBL" id="GFY79180.1"/>
    </source>
</evidence>
<protein>
    <recommendedName>
        <fullName evidence="1">RNA-directed DNA polymerase</fullName>
        <ecNumber evidence="1">2.7.7.49</ecNumber>
    </recommendedName>
</protein>
<evidence type="ECO:0000256" key="1">
    <source>
        <dbReference type="ARBA" id="ARBA00012493"/>
    </source>
</evidence>
<reference evidence="4" key="1">
    <citation type="submission" date="2020-08" db="EMBL/GenBank/DDBJ databases">
        <title>Multicomponent nature underlies the extraordinary mechanical properties of spider dragline silk.</title>
        <authorList>
            <person name="Kono N."/>
            <person name="Nakamura H."/>
            <person name="Mori M."/>
            <person name="Yoshida Y."/>
            <person name="Ohtoshi R."/>
            <person name="Malay A.D."/>
            <person name="Moran D.A.P."/>
            <person name="Tomita M."/>
            <person name="Numata K."/>
            <person name="Arakawa K."/>
        </authorList>
    </citation>
    <scope>NUCLEOTIDE SEQUENCE</scope>
</reference>
<dbReference type="PANTHER" id="PTHR33064">
    <property type="entry name" value="POL PROTEIN"/>
    <property type="match status" value="1"/>
</dbReference>
<dbReference type="InterPro" id="IPR041577">
    <property type="entry name" value="RT_RNaseH_2"/>
</dbReference>
<dbReference type="Proteomes" id="UP000886998">
    <property type="component" value="Unassembled WGS sequence"/>
</dbReference>
<dbReference type="GO" id="GO:0003964">
    <property type="term" value="F:RNA-directed DNA polymerase activity"/>
    <property type="evidence" value="ECO:0007669"/>
    <property type="project" value="UniProtKB-EC"/>
</dbReference>
<gene>
    <name evidence="4" type="primary">TY3B-I</name>
    <name evidence="4" type="ORF">TNIN_127721</name>
</gene>
<dbReference type="OrthoDB" id="6432266at2759"/>
<accession>A0A8X6YTX5</accession>
<dbReference type="PANTHER" id="PTHR33064:SF37">
    <property type="entry name" value="RIBONUCLEASE H"/>
    <property type="match status" value="1"/>
</dbReference>
<name>A0A8X6YTX5_9ARAC</name>
<dbReference type="EC" id="2.7.7.49" evidence="1"/>
<evidence type="ECO:0000256" key="2">
    <source>
        <dbReference type="SAM" id="MobiDB-lite"/>
    </source>
</evidence>
<comment type="caution">
    <text evidence="4">The sequence shown here is derived from an EMBL/GenBank/DDBJ whole genome shotgun (WGS) entry which is preliminary data.</text>
</comment>
<dbReference type="EMBL" id="BMAV01023446">
    <property type="protein sequence ID" value="GFY79180.1"/>
    <property type="molecule type" value="Genomic_DNA"/>
</dbReference>
<feature type="domain" description="Reverse transcriptase/retrotransposon-derived protein RNase H-like" evidence="3">
    <location>
        <begin position="164"/>
        <end position="226"/>
    </location>
</feature>